<dbReference type="EMBL" id="CP146069">
    <property type="protein sequence ID" value="WWR47825.1"/>
    <property type="molecule type" value="Genomic_DNA"/>
</dbReference>
<evidence type="ECO:0000313" key="5">
    <source>
        <dbReference type="Proteomes" id="UP001364156"/>
    </source>
</evidence>
<keyword evidence="1" id="KW-0808">Transferase</keyword>
<sequence>MRRMSVKPTTAADIPALQTVLDGTGLFPSDLLPEMMEPYLNGQSEAFWLSCHYKEVAVGFAYTRPEELTQGTWNMLALAVVPELQGQGYGAALVAGVEDHLRQMGERMIIVETSGAHAYSSARRFYASLGYEEEARDPRFLEQGR</sequence>
<evidence type="ECO:0000256" key="2">
    <source>
        <dbReference type="ARBA" id="ARBA00023315"/>
    </source>
</evidence>
<dbReference type="InterPro" id="IPR016181">
    <property type="entry name" value="Acyl_CoA_acyltransferase"/>
</dbReference>
<dbReference type="RefSeq" id="WP_338550660.1">
    <property type="nucleotide sequence ID" value="NZ_CP146069.1"/>
</dbReference>
<feature type="domain" description="N-acetyltransferase" evidence="3">
    <location>
        <begin position="4"/>
        <end position="145"/>
    </location>
</feature>
<dbReference type="InterPro" id="IPR050832">
    <property type="entry name" value="Bact_Acetyltransf"/>
</dbReference>
<accession>A0ABZ2HIC5</accession>
<dbReference type="Proteomes" id="UP001364156">
    <property type="component" value="Chromosome"/>
</dbReference>
<keyword evidence="5" id="KW-1185">Reference proteome</keyword>
<proteinExistence type="predicted"/>
<dbReference type="Pfam" id="PF00583">
    <property type="entry name" value="Acetyltransf_1"/>
    <property type="match status" value="1"/>
</dbReference>
<dbReference type="PANTHER" id="PTHR43877">
    <property type="entry name" value="AMINOALKYLPHOSPHONATE N-ACETYLTRANSFERASE-RELATED-RELATED"/>
    <property type="match status" value="1"/>
</dbReference>
<organism evidence="4 5">
    <name type="scientific">Roseovarius phycicola</name>
    <dbReference type="NCBI Taxonomy" id="3080976"/>
    <lineage>
        <taxon>Bacteria</taxon>
        <taxon>Pseudomonadati</taxon>
        <taxon>Pseudomonadota</taxon>
        <taxon>Alphaproteobacteria</taxon>
        <taxon>Rhodobacterales</taxon>
        <taxon>Roseobacteraceae</taxon>
        <taxon>Roseovarius</taxon>
    </lineage>
</organism>
<protein>
    <submittedName>
        <fullName evidence="4">GNAT family N-acetyltransferase</fullName>
    </submittedName>
</protein>
<dbReference type="InterPro" id="IPR000182">
    <property type="entry name" value="GNAT_dom"/>
</dbReference>
<reference evidence="4 5" key="1">
    <citation type="submission" date="2023-10" db="EMBL/GenBank/DDBJ databases">
        <title>Roseovarius strain S88 nov., isolated from a marine algae.</title>
        <authorList>
            <person name="Lee M.W."/>
            <person name="Lee J.K."/>
            <person name="Kim J.M."/>
            <person name="Choi D.G."/>
            <person name="Baek J.H."/>
            <person name="Bayburt H."/>
            <person name="Jung J.J."/>
            <person name="Han D.M."/>
            <person name="Jeon C.O."/>
        </authorList>
    </citation>
    <scope>NUCLEOTIDE SEQUENCE [LARGE SCALE GENOMIC DNA]</scope>
    <source>
        <strain evidence="4 5">S88</strain>
    </source>
</reference>
<dbReference type="Gene3D" id="3.40.630.30">
    <property type="match status" value="1"/>
</dbReference>
<evidence type="ECO:0000259" key="3">
    <source>
        <dbReference type="PROSITE" id="PS51186"/>
    </source>
</evidence>
<keyword evidence="2" id="KW-0012">Acyltransferase</keyword>
<evidence type="ECO:0000313" key="4">
    <source>
        <dbReference type="EMBL" id="WWR47825.1"/>
    </source>
</evidence>
<gene>
    <name evidence="4" type="ORF">RZ517_06540</name>
</gene>
<dbReference type="SUPFAM" id="SSF55729">
    <property type="entry name" value="Acyl-CoA N-acyltransferases (Nat)"/>
    <property type="match status" value="1"/>
</dbReference>
<name>A0ABZ2HIC5_9RHOB</name>
<evidence type="ECO:0000256" key="1">
    <source>
        <dbReference type="ARBA" id="ARBA00022679"/>
    </source>
</evidence>
<dbReference type="PROSITE" id="PS51186">
    <property type="entry name" value="GNAT"/>
    <property type="match status" value="1"/>
</dbReference>
<dbReference type="CDD" id="cd04301">
    <property type="entry name" value="NAT_SF"/>
    <property type="match status" value="1"/>
</dbReference>